<reference evidence="4 5" key="1">
    <citation type="submission" date="2019-08" db="EMBL/GenBank/DDBJ databases">
        <title>In-depth cultivation of the pig gut microbiome towards novel bacterial diversity and tailored functional studies.</title>
        <authorList>
            <person name="Wylensek D."/>
            <person name="Hitch T.C.A."/>
            <person name="Clavel T."/>
        </authorList>
    </citation>
    <scope>NUCLEOTIDE SEQUENCE [LARGE SCALE GENOMIC DNA]</scope>
    <source>
        <strain evidence="4 5">WCA-693-APC-5D-A</strain>
    </source>
</reference>
<dbReference type="Pfam" id="PF01497">
    <property type="entry name" value="Peripla_BP_2"/>
    <property type="match status" value="1"/>
</dbReference>
<dbReference type="InterPro" id="IPR002491">
    <property type="entry name" value="ABC_transptr_periplasmic_BD"/>
</dbReference>
<feature type="chain" id="PRO_5039394357" evidence="2">
    <location>
        <begin position="23"/>
        <end position="329"/>
    </location>
</feature>
<sequence length="329" mass="36518">MYRKNPASLMLLLLLLVLTALFSGCGSQDSASEGGYQVTDDQGTVVSFQEKPQRIVSLTMSTDNILLGLVKPERVVCANVLVDDPVSSNVVELGKDIPNKVRHPKVEEILAMEPDLVIAADWGDIDYVESLRNMGINVVVVKGAKNLPDIRDNIRLIAAAVGEPRRGDKLVSMMDDKLAEIKAKVDKIPQEARKRVLLISLMNNYGGKDCIYDDACTLAGVTNCLSEYGLKRGDKLTKEMMVQMNPDMIFLPTYNAHGTFDIQGFRDRYLKDPALQQMKAIQSGSIREPRDAYIYTASQDFCFAVQEIAYTVYGDEFKLADQQHLSAVE</sequence>
<evidence type="ECO:0000256" key="2">
    <source>
        <dbReference type="SAM" id="SignalP"/>
    </source>
</evidence>
<dbReference type="PANTHER" id="PTHR30535:SF34">
    <property type="entry name" value="MOLYBDATE-BINDING PROTEIN MOLA"/>
    <property type="match status" value="1"/>
</dbReference>
<comment type="similarity">
    <text evidence="1">Belongs to the bacterial solute-binding protein 8 family.</text>
</comment>
<dbReference type="InterPro" id="IPR050902">
    <property type="entry name" value="ABC_Transporter_SBP"/>
</dbReference>
<dbReference type="EMBL" id="VUNR01000017">
    <property type="protein sequence ID" value="MSU09113.1"/>
    <property type="molecule type" value="Genomic_DNA"/>
</dbReference>
<accession>A0A6I2UC63</accession>
<dbReference type="GO" id="GO:0071281">
    <property type="term" value="P:cellular response to iron ion"/>
    <property type="evidence" value="ECO:0007669"/>
    <property type="project" value="TreeGrafter"/>
</dbReference>
<dbReference type="PROSITE" id="PS51257">
    <property type="entry name" value="PROKAR_LIPOPROTEIN"/>
    <property type="match status" value="1"/>
</dbReference>
<keyword evidence="2" id="KW-0732">Signal</keyword>
<comment type="caution">
    <text evidence="4">The sequence shown here is derived from an EMBL/GenBank/DDBJ whole genome shotgun (WGS) entry which is preliminary data.</text>
</comment>
<evidence type="ECO:0000256" key="1">
    <source>
        <dbReference type="ARBA" id="ARBA00008814"/>
    </source>
</evidence>
<dbReference type="PANTHER" id="PTHR30535">
    <property type="entry name" value="VITAMIN B12-BINDING PROTEIN"/>
    <property type="match status" value="1"/>
</dbReference>
<dbReference type="Gene3D" id="3.40.50.1980">
    <property type="entry name" value="Nitrogenase molybdenum iron protein domain"/>
    <property type="match status" value="2"/>
</dbReference>
<dbReference type="Proteomes" id="UP000433181">
    <property type="component" value="Unassembled WGS sequence"/>
</dbReference>
<evidence type="ECO:0000259" key="3">
    <source>
        <dbReference type="PROSITE" id="PS50983"/>
    </source>
</evidence>
<evidence type="ECO:0000313" key="5">
    <source>
        <dbReference type="Proteomes" id="UP000433181"/>
    </source>
</evidence>
<dbReference type="PROSITE" id="PS50983">
    <property type="entry name" value="FE_B12_PBP"/>
    <property type="match status" value="1"/>
</dbReference>
<feature type="signal peptide" evidence="2">
    <location>
        <begin position="1"/>
        <end position="22"/>
    </location>
</feature>
<proteinExistence type="inferred from homology"/>
<name>A0A6I2UC63_9FIRM</name>
<dbReference type="RefSeq" id="WP_154407331.1">
    <property type="nucleotide sequence ID" value="NZ_JBJDWX010000082.1"/>
</dbReference>
<gene>
    <name evidence="4" type="ORF">FYJ84_08965</name>
</gene>
<organism evidence="4 5">
    <name type="scientific">Anaerovibrio slackiae</name>
    <dbReference type="NCBI Taxonomy" id="2652309"/>
    <lineage>
        <taxon>Bacteria</taxon>
        <taxon>Bacillati</taxon>
        <taxon>Bacillota</taxon>
        <taxon>Negativicutes</taxon>
        <taxon>Selenomonadales</taxon>
        <taxon>Selenomonadaceae</taxon>
        <taxon>Anaerovibrio</taxon>
    </lineage>
</organism>
<feature type="domain" description="Fe/B12 periplasmic-binding" evidence="3">
    <location>
        <begin position="54"/>
        <end position="316"/>
    </location>
</feature>
<protein>
    <submittedName>
        <fullName evidence="4">ABC transporter substrate-binding protein</fullName>
    </submittedName>
</protein>
<dbReference type="SUPFAM" id="SSF53807">
    <property type="entry name" value="Helical backbone' metal receptor"/>
    <property type="match status" value="1"/>
</dbReference>
<evidence type="ECO:0000313" key="4">
    <source>
        <dbReference type="EMBL" id="MSU09113.1"/>
    </source>
</evidence>
<dbReference type="AlphaFoldDB" id="A0A6I2UC63"/>
<keyword evidence="5" id="KW-1185">Reference proteome</keyword>
<dbReference type="GeneID" id="96779047"/>